<evidence type="ECO:0000256" key="1">
    <source>
        <dbReference type="ARBA" id="ARBA00010879"/>
    </source>
</evidence>
<dbReference type="GO" id="GO:0004523">
    <property type="term" value="F:RNA-DNA hybrid ribonuclease activity"/>
    <property type="evidence" value="ECO:0007669"/>
    <property type="project" value="UniProtKB-EC"/>
</dbReference>
<dbReference type="PROSITE" id="PS00141">
    <property type="entry name" value="ASP_PROTEASE"/>
    <property type="match status" value="1"/>
</dbReference>
<feature type="region of interest" description="Disordered" evidence="13">
    <location>
        <begin position="1350"/>
        <end position="1389"/>
    </location>
</feature>
<comment type="caution">
    <text evidence="16">The sequence shown here is derived from an EMBL/GenBank/DDBJ whole genome shotgun (WGS) entry which is preliminary data.</text>
</comment>
<dbReference type="PANTHER" id="PTHR37984">
    <property type="entry name" value="PROTEIN CBG26694"/>
    <property type="match status" value="1"/>
</dbReference>
<dbReference type="SUPFAM" id="SSF56672">
    <property type="entry name" value="DNA/RNA polymerases"/>
    <property type="match status" value="1"/>
</dbReference>
<comment type="similarity">
    <text evidence="1">Belongs to the beta type-B retroviral polymerase family. HERV class-II K(HML-2) pol subfamily.</text>
</comment>
<dbReference type="InterPro" id="IPR012337">
    <property type="entry name" value="RNaseH-like_sf"/>
</dbReference>
<dbReference type="FunFam" id="3.10.20.370:FF:000001">
    <property type="entry name" value="Retrovirus-related Pol polyprotein from transposon 17.6-like protein"/>
    <property type="match status" value="1"/>
</dbReference>
<keyword evidence="4" id="KW-0548">Nucleotidyltransferase</keyword>
<dbReference type="InterPro" id="IPR000477">
    <property type="entry name" value="RT_dom"/>
</dbReference>
<evidence type="ECO:0000256" key="9">
    <source>
        <dbReference type="ARBA" id="ARBA00022884"/>
    </source>
</evidence>
<keyword evidence="17" id="KW-1185">Reference proteome</keyword>
<dbReference type="Gene3D" id="3.30.70.270">
    <property type="match status" value="2"/>
</dbReference>
<evidence type="ECO:0000313" key="16">
    <source>
        <dbReference type="EMBL" id="KAL0151796.1"/>
    </source>
</evidence>
<dbReference type="PROSITE" id="PS50878">
    <property type="entry name" value="RT_POL"/>
    <property type="match status" value="1"/>
</dbReference>
<dbReference type="PANTHER" id="PTHR37984:SF15">
    <property type="entry name" value="INTEGRASE CATALYTIC DOMAIN-CONTAINING PROTEIN"/>
    <property type="match status" value="1"/>
</dbReference>
<dbReference type="CDD" id="cd09274">
    <property type="entry name" value="RNase_HI_RT_Ty3"/>
    <property type="match status" value="1"/>
</dbReference>
<keyword evidence="10" id="KW-0229">DNA integration</keyword>
<dbReference type="GO" id="GO:0003723">
    <property type="term" value="F:RNA binding"/>
    <property type="evidence" value="ECO:0007669"/>
    <property type="project" value="UniProtKB-KW"/>
</dbReference>
<dbReference type="FunFam" id="1.10.340.70:FF:000001">
    <property type="entry name" value="Retrovirus-related Pol polyprotein from transposon gypsy-like Protein"/>
    <property type="match status" value="1"/>
</dbReference>
<dbReference type="InterPro" id="IPR043502">
    <property type="entry name" value="DNA/RNA_pol_sf"/>
</dbReference>
<evidence type="ECO:0000256" key="6">
    <source>
        <dbReference type="ARBA" id="ARBA00022759"/>
    </source>
</evidence>
<evidence type="ECO:0000259" key="15">
    <source>
        <dbReference type="PROSITE" id="PS50994"/>
    </source>
</evidence>
<evidence type="ECO:0000256" key="7">
    <source>
        <dbReference type="ARBA" id="ARBA00022801"/>
    </source>
</evidence>
<keyword evidence="6" id="KW-0255">Endonuclease</keyword>
<dbReference type="FunFam" id="3.30.70.270:FF:000020">
    <property type="entry name" value="Transposon Tf2-6 polyprotein-like Protein"/>
    <property type="match status" value="1"/>
</dbReference>
<dbReference type="Pfam" id="PF00665">
    <property type="entry name" value="rve"/>
    <property type="match status" value="1"/>
</dbReference>
<gene>
    <name evidence="16" type="ORF">M9458_052898</name>
</gene>
<keyword evidence="7" id="KW-0378">Hydrolase</keyword>
<dbReference type="Gene3D" id="3.10.10.10">
    <property type="entry name" value="HIV Type 1 Reverse Transcriptase, subunit A, domain 1"/>
    <property type="match status" value="1"/>
</dbReference>
<dbReference type="FunFam" id="3.30.420.10:FF:000269">
    <property type="entry name" value="Uncharacterized protein"/>
    <property type="match status" value="1"/>
</dbReference>
<dbReference type="Pfam" id="PF17919">
    <property type="entry name" value="RT_RNaseH_2"/>
    <property type="match status" value="1"/>
</dbReference>
<dbReference type="CDD" id="cd01647">
    <property type="entry name" value="RT_LTR"/>
    <property type="match status" value="1"/>
</dbReference>
<dbReference type="InterPro" id="IPR041588">
    <property type="entry name" value="Integrase_H2C2"/>
</dbReference>
<evidence type="ECO:0000256" key="11">
    <source>
        <dbReference type="ARBA" id="ARBA00022918"/>
    </source>
</evidence>
<evidence type="ECO:0000256" key="10">
    <source>
        <dbReference type="ARBA" id="ARBA00022908"/>
    </source>
</evidence>
<proteinExistence type="inferred from homology"/>
<keyword evidence="8" id="KW-0460">Magnesium</keyword>
<evidence type="ECO:0000256" key="12">
    <source>
        <dbReference type="ARBA" id="ARBA00039658"/>
    </source>
</evidence>
<evidence type="ECO:0000259" key="14">
    <source>
        <dbReference type="PROSITE" id="PS50878"/>
    </source>
</evidence>
<evidence type="ECO:0000256" key="3">
    <source>
        <dbReference type="ARBA" id="ARBA00022679"/>
    </source>
</evidence>
<feature type="compositionally biased region" description="Basic residues" evidence="13">
    <location>
        <begin position="1279"/>
        <end position="1288"/>
    </location>
</feature>
<dbReference type="InterPro" id="IPR050951">
    <property type="entry name" value="Retrovirus_Pol_polyprotein"/>
</dbReference>
<dbReference type="GO" id="GO:0015074">
    <property type="term" value="P:DNA integration"/>
    <property type="evidence" value="ECO:0007669"/>
    <property type="project" value="UniProtKB-KW"/>
</dbReference>
<dbReference type="Gene3D" id="3.30.420.10">
    <property type="entry name" value="Ribonuclease H-like superfamily/Ribonuclease H"/>
    <property type="match status" value="1"/>
</dbReference>
<dbReference type="PROSITE" id="PS50994">
    <property type="entry name" value="INTEGRASE"/>
    <property type="match status" value="1"/>
</dbReference>
<feature type="domain" description="Integrase catalytic" evidence="15">
    <location>
        <begin position="985"/>
        <end position="1142"/>
    </location>
</feature>
<keyword evidence="3" id="KW-0808">Transferase</keyword>
<feature type="compositionally biased region" description="Polar residues" evidence="13">
    <location>
        <begin position="1431"/>
        <end position="1440"/>
    </location>
</feature>
<dbReference type="Pfam" id="PF17921">
    <property type="entry name" value="Integrase_H2C2"/>
    <property type="match status" value="1"/>
</dbReference>
<dbReference type="Gene3D" id="1.10.340.70">
    <property type="match status" value="1"/>
</dbReference>
<dbReference type="InterPro" id="IPR043128">
    <property type="entry name" value="Rev_trsase/Diguanyl_cyclase"/>
</dbReference>
<accession>A0ABD0MS58</accession>
<dbReference type="Pfam" id="PF13650">
    <property type="entry name" value="Asp_protease_2"/>
    <property type="match status" value="1"/>
</dbReference>
<dbReference type="InterPro" id="IPR036397">
    <property type="entry name" value="RNaseH_sf"/>
</dbReference>
<evidence type="ECO:0000256" key="5">
    <source>
        <dbReference type="ARBA" id="ARBA00022722"/>
    </source>
</evidence>
<dbReference type="InterPro" id="IPR021109">
    <property type="entry name" value="Peptidase_aspartic_dom_sf"/>
</dbReference>
<dbReference type="Proteomes" id="UP001529510">
    <property type="component" value="Unassembled WGS sequence"/>
</dbReference>
<reference evidence="16 17" key="1">
    <citation type="submission" date="2024-05" db="EMBL/GenBank/DDBJ databases">
        <title>Genome sequencing and assembly of Indian major carp, Cirrhinus mrigala (Hamilton, 1822).</title>
        <authorList>
            <person name="Mohindra V."/>
            <person name="Chowdhury L.M."/>
            <person name="Lal K."/>
            <person name="Jena J.K."/>
        </authorList>
    </citation>
    <scope>NUCLEOTIDE SEQUENCE [LARGE SCALE GENOMIC DNA]</scope>
    <source>
        <strain evidence="16">CM1030</strain>
        <tissue evidence="16">Blood</tissue>
    </source>
</reference>
<evidence type="ECO:0000256" key="8">
    <source>
        <dbReference type="ARBA" id="ARBA00022842"/>
    </source>
</evidence>
<keyword evidence="9" id="KW-0694">RNA-binding</keyword>
<evidence type="ECO:0000256" key="4">
    <source>
        <dbReference type="ARBA" id="ARBA00022695"/>
    </source>
</evidence>
<feature type="domain" description="Reverse transcriptase" evidence="14">
    <location>
        <begin position="339"/>
        <end position="518"/>
    </location>
</feature>
<organism evidence="16 17">
    <name type="scientific">Cirrhinus mrigala</name>
    <name type="common">Mrigala</name>
    <dbReference type="NCBI Taxonomy" id="683832"/>
    <lineage>
        <taxon>Eukaryota</taxon>
        <taxon>Metazoa</taxon>
        <taxon>Chordata</taxon>
        <taxon>Craniata</taxon>
        <taxon>Vertebrata</taxon>
        <taxon>Euteleostomi</taxon>
        <taxon>Actinopterygii</taxon>
        <taxon>Neopterygii</taxon>
        <taxon>Teleostei</taxon>
        <taxon>Ostariophysi</taxon>
        <taxon>Cypriniformes</taxon>
        <taxon>Cyprinidae</taxon>
        <taxon>Labeoninae</taxon>
        <taxon>Labeonini</taxon>
        <taxon>Cirrhinus</taxon>
    </lineage>
</organism>
<dbReference type="SUPFAM" id="SSF50630">
    <property type="entry name" value="Acid proteases"/>
    <property type="match status" value="1"/>
</dbReference>
<dbReference type="EMBL" id="JAMKFB020000226">
    <property type="protein sequence ID" value="KAL0151796.1"/>
    <property type="molecule type" value="Genomic_DNA"/>
</dbReference>
<dbReference type="EC" id="3.1.26.4" evidence="2"/>
<dbReference type="SUPFAM" id="SSF53098">
    <property type="entry name" value="Ribonuclease H-like"/>
    <property type="match status" value="1"/>
</dbReference>
<evidence type="ECO:0000256" key="13">
    <source>
        <dbReference type="SAM" id="MobiDB-lite"/>
    </source>
</evidence>
<dbReference type="GO" id="GO:0003964">
    <property type="term" value="F:RNA-directed DNA polymerase activity"/>
    <property type="evidence" value="ECO:0007669"/>
    <property type="project" value="UniProtKB-KW"/>
</dbReference>
<keyword evidence="11" id="KW-0695">RNA-directed DNA polymerase</keyword>
<dbReference type="Gene3D" id="2.40.70.10">
    <property type="entry name" value="Acid Proteases"/>
    <property type="match status" value="1"/>
</dbReference>
<dbReference type="CDD" id="cd00303">
    <property type="entry name" value="retropepsin_like"/>
    <property type="match status" value="1"/>
</dbReference>
<keyword evidence="5" id="KW-0540">Nuclease</keyword>
<protein>
    <recommendedName>
        <fullName evidence="12">Gypsy retrotransposon integrase-like protein 1</fullName>
        <ecNumber evidence="2">3.1.26.4</ecNumber>
    </recommendedName>
</protein>
<dbReference type="InterPro" id="IPR001969">
    <property type="entry name" value="Aspartic_peptidase_AS"/>
</dbReference>
<feature type="region of interest" description="Disordered" evidence="13">
    <location>
        <begin position="1404"/>
        <end position="1472"/>
    </location>
</feature>
<dbReference type="InterPro" id="IPR041577">
    <property type="entry name" value="RT_RNaseH_2"/>
</dbReference>
<evidence type="ECO:0000313" key="17">
    <source>
        <dbReference type="Proteomes" id="UP001529510"/>
    </source>
</evidence>
<evidence type="ECO:0000256" key="2">
    <source>
        <dbReference type="ARBA" id="ARBA00012180"/>
    </source>
</evidence>
<sequence length="1524" mass="172288">MKCTARVKVEGKEVNCLLDTGSQVTTIPLSFYNRHLSQRSMQPLNHLLEVEGANGQAVPYLGYVELTLKFPQEFLGTEAEVPTLALVVPDLTHMPQILIGTNTLDVLYADHAQAAKPIIKSHFHGYRAVIRVLEARLQQASSSILGQVKVKGGMPDVITAGSTVVLDGCVNIVGPLSETWVTVEPSASSSLPGGLLVASCLHTLPPKRNVQIPIVLRNETQVDLTIPPRAVLAELHAVQSVIEGRNPVSAPVYKGVSSAQAKIIPDFGDSPLPSEWKERITDLVNHMPDVFALHDLDYGHTDKVKHHINLSDNTPFKQRARPIHPQDVDAVRRHLKELLDAGVIRESESPFASPIVVVKKKNNDVRLCIDFRKLYSQTIKDAYALPNLEEAFSVLSGSKWFSVLDLKSGFYQIEMEEADKQKTAFVCPLGFYEFNRMPQGVTNAPSTFQRLMERCMGDLNRKEALVFIDDLIIFSKTLEEHEARLLQVLKRLREYGLKLSPKKCKFFQTSVRYLGHIVSQNGVETDPTKIEALKTWPRPRNLKELKSFIGFSGYYRRFVQDFSKITKPLNDLTVGYPPLQKNQRKKLKESIEYRDPKEQFGDRWTQECQRAFDSIIEKLTSAPVLGFANPSLPYVLTTDASTTGLGAALYQEQEGRMRVIAFASRGLTKSETKYPAHKLEFLALKWAVTAKFSDYLYGGEFTVITDSNPLTYILTSAKLDATSYRWLSSLSTFNFKIQYRVGKRNLDADALSRRPHDRPVDDFISQKECERIKQFTLHHLADTEQQTILPTAVKALCERHQVYHRCDYSNLPCFQPTLFESLSLSASAVPQEFQQEDAHGLPTLPQMSEEELRECQRADPELKKVIKYLESGRKPEGKVEPAEIALWLREWNRFEFKNGVLFRRKQDRGSVIYQLALPVELRGKALRSLHHDMGHLGIERTLDLARARFYWPRMAMDVEEKIRTCERCVKRKTPPERAAPLVNISTSRPLELLCMDYLSLEPDRSNIKDILVITDHFTRYAVAIPTRNQKAQTVAKCLWDNFLVHYGFPEKLLSDQGPDFESKLIKELCGIAGIRKVRTTPYHPRGNPVERFNRTLLQMLGTLNDKEKSCWKDFVKPLVHAYNCTRNDSTGFSPYELMFGRQPRLPIDLAFGLPADKAPPSHSSYVRNLKDRLEESYRVASENALKVARRNKKRFDERVVASSLEVGDRVLVRNVKLRGKHKLADKWEKEAYVVIKKAADLPVYTVQPEGEDGPLRTLHRDLLLPCGFLQETTPEKPLRPKTSRRPRTRANPGTQEPECMTENSESESDPVDYYSHGHLPSVETRVLSNSKPPKPLSGGLMAEVSPEMRNAVSTNTEQLTPVTSQRNLPDQPDVEEGSALDEPEREDTQMMDPVGMDVLSGIPVLDQESDGSPTGTSSGEDERNDALTRGGTINSPSSRDGSVENGESLEDVPRRSQRHREPPKRLQYPKLGNPLPLVVQSLFQGLSTAFTISLEESDTFKNTSLEMQAWKMQWDLHSFKAGRV</sequence>
<feature type="non-terminal residue" evidence="16">
    <location>
        <position position="1524"/>
    </location>
</feature>
<feature type="region of interest" description="Disordered" evidence="13">
    <location>
        <begin position="1269"/>
        <end position="1317"/>
    </location>
</feature>
<dbReference type="FunFam" id="3.10.10.10:FF:000004">
    <property type="entry name" value="Uncharacterized protein"/>
    <property type="match status" value="1"/>
</dbReference>
<dbReference type="Pfam" id="PF00078">
    <property type="entry name" value="RVT_1"/>
    <property type="match status" value="1"/>
</dbReference>
<feature type="compositionally biased region" description="Basic and acidic residues" evidence="13">
    <location>
        <begin position="1451"/>
        <end position="1464"/>
    </location>
</feature>
<dbReference type="InterPro" id="IPR001584">
    <property type="entry name" value="Integrase_cat-core"/>
</dbReference>
<feature type="compositionally biased region" description="Polar residues" evidence="13">
    <location>
        <begin position="1351"/>
        <end position="1368"/>
    </location>
</feature>
<feature type="compositionally biased region" description="Acidic residues" evidence="13">
    <location>
        <begin position="1372"/>
        <end position="1385"/>
    </location>
</feature>
<name>A0ABD0MS58_CIRMR</name>